<dbReference type="GO" id="GO:0016705">
    <property type="term" value="F:oxidoreductase activity, acting on paired donors, with incorporation or reduction of molecular oxygen"/>
    <property type="evidence" value="ECO:0007669"/>
    <property type="project" value="InterPro"/>
</dbReference>
<dbReference type="InterPro" id="IPR036396">
    <property type="entry name" value="Cyt_P450_sf"/>
</dbReference>
<dbReference type="PRINTS" id="PR00463">
    <property type="entry name" value="EP450I"/>
</dbReference>
<dbReference type="Pfam" id="PF00067">
    <property type="entry name" value="p450"/>
    <property type="match status" value="1"/>
</dbReference>
<keyword evidence="1" id="KW-0479">Metal-binding</keyword>
<dbReference type="InterPro" id="IPR050121">
    <property type="entry name" value="Cytochrome_P450_monoxygenase"/>
</dbReference>
<keyword evidence="3" id="KW-1185">Reference proteome</keyword>
<dbReference type="SUPFAM" id="SSF48264">
    <property type="entry name" value="Cytochrome P450"/>
    <property type="match status" value="1"/>
</dbReference>
<dbReference type="FunFam" id="1.10.630.10:FF:000051">
    <property type="entry name" value="Cytochrome P450 monooxygenase (Fum15)"/>
    <property type="match status" value="1"/>
</dbReference>
<comment type="cofactor">
    <cofactor evidence="1">
        <name>heme</name>
        <dbReference type="ChEBI" id="CHEBI:30413"/>
    </cofactor>
</comment>
<dbReference type="GO" id="GO:0020037">
    <property type="term" value="F:heme binding"/>
    <property type="evidence" value="ECO:0007669"/>
    <property type="project" value="InterPro"/>
</dbReference>
<dbReference type="AlphaFoldDB" id="A0A8H3GB65"/>
<sequence>MAPFKVFLGASIVITFFLKRYAEAYMPSRNVVATASEIFAVETVAWLVWRCFLYPIWFSPLRAIPGPSGGSFLMGQSPSLRKDPNGQAHLYRTWSEQIPNDGIIRYLDMFNSEILIPVSPKALAEVLVQRPYEFIKPPWLTGFGKILGVGVLLAEGEEHKKQRKSLMPAFAFRHVKELYPTFWSKSCELVQALILHNENGCRDSDTLSESIDVKDWASRATLDIIGLAGLGRDFDAIKDPENELIRTYKKIFSPGRGGQISGALFMIAPWLMRAMPIKRNDDFEAASQAIKNTCYTILQQEKLTLASNKGGSSAGNILSVAIESGEFTDEGLVNQLMTFLVAGHETTASALSFAIYALCRYPEVQRRLREEVHFRLPDPRSPTSSITSNDIDNFPYLNAVCNEVLRLYAPVAVTGRVAAADTTLVGQYVPKGTTIFIAPWAINADKGSWGEDAENFNPDRWLGESKANSGGIESNYAFLTFLHGPRGCIGQSFAKGEFACLLAAWAGTLETRFASADYVMHVGNGLTTRPKDLEVKVHVVDEW</sequence>
<evidence type="ECO:0000313" key="3">
    <source>
        <dbReference type="Proteomes" id="UP000664534"/>
    </source>
</evidence>
<dbReference type="InterPro" id="IPR001128">
    <property type="entry name" value="Cyt_P450"/>
</dbReference>
<keyword evidence="1" id="KW-0349">Heme</keyword>
<organism evidence="2 3">
    <name type="scientific">Imshaugia aleurites</name>
    <dbReference type="NCBI Taxonomy" id="172621"/>
    <lineage>
        <taxon>Eukaryota</taxon>
        <taxon>Fungi</taxon>
        <taxon>Dikarya</taxon>
        <taxon>Ascomycota</taxon>
        <taxon>Pezizomycotina</taxon>
        <taxon>Lecanoromycetes</taxon>
        <taxon>OSLEUM clade</taxon>
        <taxon>Lecanoromycetidae</taxon>
        <taxon>Lecanorales</taxon>
        <taxon>Lecanorineae</taxon>
        <taxon>Parmeliaceae</taxon>
        <taxon>Imshaugia</taxon>
    </lineage>
</organism>
<dbReference type="EMBL" id="CAJPDT010000107">
    <property type="protein sequence ID" value="CAF9938309.1"/>
    <property type="molecule type" value="Genomic_DNA"/>
</dbReference>
<dbReference type="PANTHER" id="PTHR24305:SF227">
    <property type="entry name" value="P450, PUTATIVE (EUROFUNG)-RELATED"/>
    <property type="match status" value="1"/>
</dbReference>
<feature type="binding site" description="axial binding residue" evidence="1">
    <location>
        <position position="488"/>
    </location>
    <ligand>
        <name>heme</name>
        <dbReference type="ChEBI" id="CHEBI:30413"/>
    </ligand>
    <ligandPart>
        <name>Fe</name>
        <dbReference type="ChEBI" id="CHEBI:18248"/>
    </ligandPart>
</feature>
<dbReference type="GO" id="GO:0005506">
    <property type="term" value="F:iron ion binding"/>
    <property type="evidence" value="ECO:0007669"/>
    <property type="project" value="InterPro"/>
</dbReference>
<evidence type="ECO:0000313" key="2">
    <source>
        <dbReference type="EMBL" id="CAF9938309.1"/>
    </source>
</evidence>
<dbReference type="InterPro" id="IPR002401">
    <property type="entry name" value="Cyt_P450_E_grp-I"/>
</dbReference>
<comment type="caution">
    <text evidence="2">The sequence shown here is derived from an EMBL/GenBank/DDBJ whole genome shotgun (WGS) entry which is preliminary data.</text>
</comment>
<dbReference type="Proteomes" id="UP000664534">
    <property type="component" value="Unassembled WGS sequence"/>
</dbReference>
<name>A0A8H3GB65_9LECA</name>
<reference evidence="2" key="1">
    <citation type="submission" date="2021-03" db="EMBL/GenBank/DDBJ databases">
        <authorList>
            <person name="Tagirdzhanova G."/>
        </authorList>
    </citation>
    <scope>NUCLEOTIDE SEQUENCE</scope>
</reference>
<evidence type="ECO:0000256" key="1">
    <source>
        <dbReference type="PIRSR" id="PIRSR602401-1"/>
    </source>
</evidence>
<dbReference type="PRINTS" id="PR00385">
    <property type="entry name" value="P450"/>
</dbReference>
<dbReference type="GO" id="GO:0004497">
    <property type="term" value="F:monooxygenase activity"/>
    <property type="evidence" value="ECO:0007669"/>
    <property type="project" value="InterPro"/>
</dbReference>
<evidence type="ECO:0008006" key="4">
    <source>
        <dbReference type="Google" id="ProtNLM"/>
    </source>
</evidence>
<accession>A0A8H3GB65</accession>
<dbReference type="PANTHER" id="PTHR24305">
    <property type="entry name" value="CYTOCHROME P450"/>
    <property type="match status" value="1"/>
</dbReference>
<keyword evidence="1" id="KW-0408">Iron</keyword>
<gene>
    <name evidence="2" type="ORF">IMSHALPRED_000755</name>
</gene>
<dbReference type="CDD" id="cd11069">
    <property type="entry name" value="CYP_FUM15-like"/>
    <property type="match status" value="1"/>
</dbReference>
<protein>
    <recommendedName>
        <fullName evidence="4">Cytochrome P450</fullName>
    </recommendedName>
</protein>
<dbReference type="OrthoDB" id="1470350at2759"/>
<dbReference type="Gene3D" id="1.10.630.10">
    <property type="entry name" value="Cytochrome P450"/>
    <property type="match status" value="1"/>
</dbReference>
<proteinExistence type="predicted"/>